<dbReference type="GO" id="GO:0004674">
    <property type="term" value="F:protein serine/threonine kinase activity"/>
    <property type="evidence" value="ECO:0007669"/>
    <property type="project" value="UniProtKB-EC"/>
</dbReference>
<dbReference type="EMBL" id="JAGTJJ010000004">
    <property type="protein sequence ID" value="MDC3981275.1"/>
    <property type="molecule type" value="Genomic_DNA"/>
</dbReference>
<organism evidence="9 10">
    <name type="scientific">Polyangium jinanense</name>
    <dbReference type="NCBI Taxonomy" id="2829994"/>
    <lineage>
        <taxon>Bacteria</taxon>
        <taxon>Pseudomonadati</taxon>
        <taxon>Myxococcota</taxon>
        <taxon>Polyangia</taxon>
        <taxon>Polyangiales</taxon>
        <taxon>Polyangiaceae</taxon>
        <taxon>Polyangium</taxon>
    </lineage>
</organism>
<feature type="compositionally biased region" description="Low complexity" evidence="6">
    <location>
        <begin position="358"/>
        <end position="375"/>
    </location>
</feature>
<keyword evidence="10" id="KW-1185">Reference proteome</keyword>
<evidence type="ECO:0000256" key="5">
    <source>
        <dbReference type="ARBA" id="ARBA00022840"/>
    </source>
</evidence>
<keyword evidence="2" id="KW-0808">Transferase</keyword>
<evidence type="ECO:0000313" key="10">
    <source>
        <dbReference type="Proteomes" id="UP001151081"/>
    </source>
</evidence>
<feature type="transmembrane region" description="Helical" evidence="7">
    <location>
        <begin position="408"/>
        <end position="428"/>
    </location>
</feature>
<evidence type="ECO:0000313" key="9">
    <source>
        <dbReference type="EMBL" id="MDC3981275.1"/>
    </source>
</evidence>
<keyword evidence="7" id="KW-1133">Transmembrane helix</keyword>
<proteinExistence type="predicted"/>
<dbReference type="Proteomes" id="UP001151081">
    <property type="component" value="Unassembled WGS sequence"/>
</dbReference>
<dbReference type="GO" id="GO:0005524">
    <property type="term" value="F:ATP binding"/>
    <property type="evidence" value="ECO:0007669"/>
    <property type="project" value="UniProtKB-KW"/>
</dbReference>
<dbReference type="PANTHER" id="PTHR43671:SF13">
    <property type="entry name" value="SERINE_THREONINE-PROTEIN KINASE NEK2"/>
    <property type="match status" value="1"/>
</dbReference>
<dbReference type="Gene3D" id="1.10.510.10">
    <property type="entry name" value="Transferase(Phosphotransferase) domain 1"/>
    <property type="match status" value="1"/>
</dbReference>
<feature type="domain" description="Protein kinase" evidence="8">
    <location>
        <begin position="22"/>
        <end position="298"/>
    </location>
</feature>
<evidence type="ECO:0000256" key="2">
    <source>
        <dbReference type="ARBA" id="ARBA00022679"/>
    </source>
</evidence>
<evidence type="ECO:0000256" key="6">
    <source>
        <dbReference type="SAM" id="MobiDB-lite"/>
    </source>
</evidence>
<dbReference type="InterPro" id="IPR000719">
    <property type="entry name" value="Prot_kinase_dom"/>
</dbReference>
<protein>
    <recommendedName>
        <fullName evidence="1">non-specific serine/threonine protein kinase</fullName>
        <ecNumber evidence="1">2.7.11.1</ecNumber>
    </recommendedName>
</protein>
<feature type="compositionally biased region" description="Low complexity" evidence="6">
    <location>
        <begin position="476"/>
        <end position="504"/>
    </location>
</feature>
<keyword evidence="3" id="KW-0547">Nucleotide-binding</keyword>
<dbReference type="InterPro" id="IPR050660">
    <property type="entry name" value="NEK_Ser/Thr_kinase"/>
</dbReference>
<dbReference type="InterPro" id="IPR011009">
    <property type="entry name" value="Kinase-like_dom_sf"/>
</dbReference>
<evidence type="ECO:0000259" key="8">
    <source>
        <dbReference type="PROSITE" id="PS50011"/>
    </source>
</evidence>
<comment type="caution">
    <text evidence="9">The sequence shown here is derived from an EMBL/GenBank/DDBJ whole genome shotgun (WGS) entry which is preliminary data.</text>
</comment>
<dbReference type="Gene3D" id="3.30.200.20">
    <property type="entry name" value="Phosphorylase Kinase, domain 1"/>
    <property type="match status" value="1"/>
</dbReference>
<dbReference type="SMART" id="SM00220">
    <property type="entry name" value="S_TKc"/>
    <property type="match status" value="1"/>
</dbReference>
<gene>
    <name evidence="9" type="ORF">KEG57_12245</name>
</gene>
<dbReference type="InterPro" id="IPR008271">
    <property type="entry name" value="Ser/Thr_kinase_AS"/>
</dbReference>
<accession>A0A9X4ASM2</accession>
<dbReference type="AlphaFoldDB" id="A0A9X4ASM2"/>
<dbReference type="CDD" id="cd14014">
    <property type="entry name" value="STKc_PknB_like"/>
    <property type="match status" value="1"/>
</dbReference>
<dbReference type="EC" id="2.7.11.1" evidence="1"/>
<dbReference type="PROSITE" id="PS50011">
    <property type="entry name" value="PROTEIN_KINASE_DOM"/>
    <property type="match status" value="1"/>
</dbReference>
<evidence type="ECO:0000256" key="1">
    <source>
        <dbReference type="ARBA" id="ARBA00012513"/>
    </source>
</evidence>
<dbReference type="RefSeq" id="WP_272419923.1">
    <property type="nucleotide sequence ID" value="NZ_JAGTJJ010000004.1"/>
</dbReference>
<dbReference type="Pfam" id="PF00069">
    <property type="entry name" value="Pkinase"/>
    <property type="match status" value="1"/>
</dbReference>
<sequence>MAGNRDADIAVLATGAIFHGAYEVVRCIKAGGMGAVYEVLQNTTERRRALKVMLPSLVSDPEMRARFELEAKVAAGIESEHIVETLDAGVDEATGMPFIVMELLKGEEIGALLKVRKRLPPEEVVTLLHQAALALDRTHAAGIVHRDLKPENLFLTRRDDGSPRLKILDFGVAKIVADGTASSNTTKSVGSPLYMAPEQIAGDPIGPHVDRYSLAHIAFTMLVGKPYWARERKSAQGLYPYLMLVARGAQVSASERAKELGVSLPEAFDAWFSRATALDTSVRFDGSVTMIAALGEAFDVKPPAASAPPPGTRAILPSIVLEPARELPLSQPPPADAAITATAPPIPPHVAAIEASGASPLPSSLEPPSESTSPGADPSAPALTRSSGEPLSSPPEPRSRRRSSVSPIFALLLLVVGVGAVGAALAIWPKGAPFATLPTAVPTPTPALTASSPAPAAVLPAALATAEPMTHPEPAPSASTVPAPEPAPSSSAATPAASAAPTSSDKPVSPLPSTSGWNRGKPAGTGTSKTPSKGKNPLDEY</sequence>
<feature type="region of interest" description="Disordered" evidence="6">
    <location>
        <begin position="468"/>
        <end position="541"/>
    </location>
</feature>
<reference evidence="9 10" key="1">
    <citation type="submission" date="2021-04" db="EMBL/GenBank/DDBJ databases">
        <title>Genome analysis of Polyangium sp.</title>
        <authorList>
            <person name="Li Y."/>
            <person name="Wang J."/>
        </authorList>
    </citation>
    <scope>NUCLEOTIDE SEQUENCE [LARGE SCALE GENOMIC DNA]</scope>
    <source>
        <strain evidence="9 10">SDU14</strain>
    </source>
</reference>
<feature type="region of interest" description="Disordered" evidence="6">
    <location>
        <begin position="358"/>
        <end position="403"/>
    </location>
</feature>
<keyword evidence="5" id="KW-0067">ATP-binding</keyword>
<evidence type="ECO:0000256" key="3">
    <source>
        <dbReference type="ARBA" id="ARBA00022741"/>
    </source>
</evidence>
<dbReference type="PROSITE" id="PS00108">
    <property type="entry name" value="PROTEIN_KINASE_ST"/>
    <property type="match status" value="1"/>
</dbReference>
<keyword evidence="7" id="KW-0472">Membrane</keyword>
<keyword evidence="7" id="KW-0812">Transmembrane</keyword>
<keyword evidence="4 9" id="KW-0418">Kinase</keyword>
<dbReference type="PANTHER" id="PTHR43671">
    <property type="entry name" value="SERINE/THREONINE-PROTEIN KINASE NEK"/>
    <property type="match status" value="1"/>
</dbReference>
<dbReference type="SUPFAM" id="SSF56112">
    <property type="entry name" value="Protein kinase-like (PK-like)"/>
    <property type="match status" value="1"/>
</dbReference>
<name>A0A9X4ASM2_9BACT</name>
<evidence type="ECO:0000256" key="4">
    <source>
        <dbReference type="ARBA" id="ARBA00022777"/>
    </source>
</evidence>
<evidence type="ECO:0000256" key="7">
    <source>
        <dbReference type="SAM" id="Phobius"/>
    </source>
</evidence>